<keyword evidence="1" id="KW-0472">Membrane</keyword>
<keyword evidence="1" id="KW-1133">Transmembrane helix</keyword>
<dbReference type="EMBL" id="VFSH01000004">
    <property type="protein sequence ID" value="TPE40469.1"/>
    <property type="molecule type" value="Genomic_DNA"/>
</dbReference>
<organism evidence="2 3">
    <name type="scientific">Streptococcus shenyangsis</name>
    <dbReference type="NCBI Taxonomy" id="2589786"/>
    <lineage>
        <taxon>Bacteria</taxon>
        <taxon>Bacillati</taxon>
        <taxon>Bacillota</taxon>
        <taxon>Bacilli</taxon>
        <taxon>Lactobacillales</taxon>
        <taxon>Streptococcaceae</taxon>
        <taxon>Streptococcus</taxon>
    </lineage>
</organism>
<sequence>MSLLSQKSPVSVAKATETFTTAGNIFLASLRLASYLSFIVYCRFGQNQISLSYLLTYPL</sequence>
<proteinExistence type="predicted"/>
<feature type="transmembrane region" description="Helical" evidence="1">
    <location>
        <begin position="25"/>
        <end position="44"/>
    </location>
</feature>
<protein>
    <submittedName>
        <fullName evidence="2">Uncharacterized protein</fullName>
    </submittedName>
</protein>
<name>A0ABY2YID7_9STRE</name>
<accession>A0ABY2YID7</accession>
<evidence type="ECO:0000256" key="1">
    <source>
        <dbReference type="SAM" id="Phobius"/>
    </source>
</evidence>
<dbReference type="Proteomes" id="UP000315907">
    <property type="component" value="Unassembled WGS sequence"/>
</dbReference>
<evidence type="ECO:0000313" key="2">
    <source>
        <dbReference type="EMBL" id="TPE40469.1"/>
    </source>
</evidence>
<evidence type="ECO:0000313" key="3">
    <source>
        <dbReference type="Proteomes" id="UP000315907"/>
    </source>
</evidence>
<comment type="caution">
    <text evidence="2">The sequence shown here is derived from an EMBL/GenBank/DDBJ whole genome shotgun (WGS) entry which is preliminary data.</text>
</comment>
<keyword evidence="1" id="KW-0812">Transmembrane</keyword>
<keyword evidence="3" id="KW-1185">Reference proteome</keyword>
<reference evidence="2 3" key="1">
    <citation type="submission" date="2019-06" db="EMBL/GenBank/DDBJ databases">
        <authorList>
            <person name="Xiao C."/>
            <person name="Li X."/>
            <person name="Sun Y."/>
            <person name="Liu D."/>
        </authorList>
    </citation>
    <scope>NUCLEOTIDE SEQUENCE [LARGE SCALE GENOMIC DNA]</scope>
    <source>
        <strain evidence="2 3">D19</strain>
    </source>
</reference>
<gene>
    <name evidence="2" type="ORF">FJR77_04180</name>
</gene>